<dbReference type="InParanoid" id="K3YNL7"/>
<dbReference type="Proteomes" id="UP000004995">
    <property type="component" value="Unassembled WGS sequence"/>
</dbReference>
<dbReference type="EnsemblPlants" id="KQL01097">
    <property type="protein sequence ID" value="KQL01097"/>
    <property type="gene ID" value="SETIT_015859mg"/>
</dbReference>
<dbReference type="AlphaFoldDB" id="K3YNL7"/>
<reference evidence="2" key="1">
    <citation type="journal article" date="2012" name="Nat. Biotechnol.">
        <title>Reference genome sequence of the model plant Setaria.</title>
        <authorList>
            <person name="Bennetzen J.L."/>
            <person name="Schmutz J."/>
            <person name="Wang H."/>
            <person name="Percifield R."/>
            <person name="Hawkins J."/>
            <person name="Pontaroli A.C."/>
            <person name="Estep M."/>
            <person name="Feng L."/>
            <person name="Vaughn J.N."/>
            <person name="Grimwood J."/>
            <person name="Jenkins J."/>
            <person name="Barry K."/>
            <person name="Lindquist E."/>
            <person name="Hellsten U."/>
            <person name="Deshpande S."/>
            <person name="Wang X."/>
            <person name="Wu X."/>
            <person name="Mitros T."/>
            <person name="Triplett J."/>
            <person name="Yang X."/>
            <person name="Ye C.Y."/>
            <person name="Mauro-Herrera M."/>
            <person name="Wang L."/>
            <person name="Li P."/>
            <person name="Sharma M."/>
            <person name="Sharma R."/>
            <person name="Ronald P.C."/>
            <person name="Panaud O."/>
            <person name="Kellogg E.A."/>
            <person name="Brutnell T.P."/>
            <person name="Doust A.N."/>
            <person name="Tuskan G.A."/>
            <person name="Rokhsar D."/>
            <person name="Devos K.M."/>
        </authorList>
    </citation>
    <scope>NUCLEOTIDE SEQUENCE [LARGE SCALE GENOMIC DNA]</scope>
    <source>
        <strain evidence="2">cv. Yugu1</strain>
    </source>
</reference>
<keyword evidence="2" id="KW-1185">Reference proteome</keyword>
<dbReference type="HOGENOM" id="CLU_3300339_0_0_1"/>
<protein>
    <submittedName>
        <fullName evidence="1">Uncharacterized protein</fullName>
    </submittedName>
</protein>
<reference evidence="1" key="2">
    <citation type="submission" date="2018-08" db="UniProtKB">
        <authorList>
            <consortium name="EnsemblPlants"/>
        </authorList>
    </citation>
    <scope>IDENTIFICATION</scope>
    <source>
        <strain evidence="1">Yugu1</strain>
    </source>
</reference>
<organism evidence="1 2">
    <name type="scientific">Setaria italica</name>
    <name type="common">Foxtail millet</name>
    <name type="synonym">Panicum italicum</name>
    <dbReference type="NCBI Taxonomy" id="4555"/>
    <lineage>
        <taxon>Eukaryota</taxon>
        <taxon>Viridiplantae</taxon>
        <taxon>Streptophyta</taxon>
        <taxon>Embryophyta</taxon>
        <taxon>Tracheophyta</taxon>
        <taxon>Spermatophyta</taxon>
        <taxon>Magnoliopsida</taxon>
        <taxon>Liliopsida</taxon>
        <taxon>Poales</taxon>
        <taxon>Poaceae</taxon>
        <taxon>PACMAD clade</taxon>
        <taxon>Panicoideae</taxon>
        <taxon>Panicodae</taxon>
        <taxon>Paniceae</taxon>
        <taxon>Cenchrinae</taxon>
        <taxon>Setaria</taxon>
    </lineage>
</organism>
<sequence length="40" mass="4491">MPASPASRGFHFVEIPGNSNIIAMIENLFVVQRLVLFDLF</sequence>
<dbReference type="Gramene" id="KQL01097">
    <property type="protein sequence ID" value="KQL01097"/>
    <property type="gene ID" value="SETIT_015859mg"/>
</dbReference>
<proteinExistence type="predicted"/>
<evidence type="ECO:0000313" key="1">
    <source>
        <dbReference type="EnsemblPlants" id="KQL01097"/>
    </source>
</evidence>
<evidence type="ECO:0000313" key="2">
    <source>
        <dbReference type="Proteomes" id="UP000004995"/>
    </source>
</evidence>
<accession>K3YNL7</accession>
<name>K3YNL7_SETIT</name>
<dbReference type="EMBL" id="AGNK02003608">
    <property type="status" value="NOT_ANNOTATED_CDS"/>
    <property type="molecule type" value="Genomic_DNA"/>
</dbReference>